<evidence type="ECO:0000313" key="1">
    <source>
        <dbReference type="EMBL" id="KAJ1366805.1"/>
    </source>
</evidence>
<protein>
    <submittedName>
        <fullName evidence="1">Uncharacterized protein</fullName>
    </submittedName>
</protein>
<comment type="caution">
    <text evidence="1">The sequence shown here is derived from an EMBL/GenBank/DDBJ whole genome shotgun (WGS) entry which is preliminary data.</text>
</comment>
<dbReference type="EMBL" id="JAHQIW010005662">
    <property type="protein sequence ID" value="KAJ1366805.1"/>
    <property type="molecule type" value="Genomic_DNA"/>
</dbReference>
<reference evidence="1" key="1">
    <citation type="submission" date="2021-06" db="EMBL/GenBank/DDBJ databases">
        <title>Parelaphostrongylus tenuis whole genome reference sequence.</title>
        <authorList>
            <person name="Garwood T.J."/>
            <person name="Larsen P.A."/>
            <person name="Fountain-Jones N.M."/>
            <person name="Garbe J.R."/>
            <person name="Macchietto M.G."/>
            <person name="Kania S.A."/>
            <person name="Gerhold R.W."/>
            <person name="Richards J.E."/>
            <person name="Wolf T.M."/>
        </authorList>
    </citation>
    <scope>NUCLEOTIDE SEQUENCE</scope>
    <source>
        <strain evidence="1">MNPRO001-30</strain>
        <tissue evidence="1">Meninges</tissue>
    </source>
</reference>
<proteinExistence type="predicted"/>
<name>A0AAD5QZI3_PARTN</name>
<dbReference type="Proteomes" id="UP001196413">
    <property type="component" value="Unassembled WGS sequence"/>
</dbReference>
<evidence type="ECO:0000313" key="2">
    <source>
        <dbReference type="Proteomes" id="UP001196413"/>
    </source>
</evidence>
<accession>A0AAD5QZI3</accession>
<dbReference type="AlphaFoldDB" id="A0AAD5QZI3"/>
<sequence length="75" mass="8497">MVNEMPWPNSCDALRSACGAEFLSPTLFGSNERFMESHSQAVFEIAKRRAQPLFCDVQEEDEKENRMLEVVGSAQ</sequence>
<keyword evidence="2" id="KW-1185">Reference proteome</keyword>
<organism evidence="1 2">
    <name type="scientific">Parelaphostrongylus tenuis</name>
    <name type="common">Meningeal worm</name>
    <dbReference type="NCBI Taxonomy" id="148309"/>
    <lineage>
        <taxon>Eukaryota</taxon>
        <taxon>Metazoa</taxon>
        <taxon>Ecdysozoa</taxon>
        <taxon>Nematoda</taxon>
        <taxon>Chromadorea</taxon>
        <taxon>Rhabditida</taxon>
        <taxon>Rhabditina</taxon>
        <taxon>Rhabditomorpha</taxon>
        <taxon>Strongyloidea</taxon>
        <taxon>Metastrongylidae</taxon>
        <taxon>Parelaphostrongylus</taxon>
    </lineage>
</organism>
<gene>
    <name evidence="1" type="ORF">KIN20_027571</name>
</gene>